<organism evidence="7">
    <name type="scientific">marine sediment metagenome</name>
    <dbReference type="NCBI Taxonomy" id="412755"/>
    <lineage>
        <taxon>unclassified sequences</taxon>
        <taxon>metagenomes</taxon>
        <taxon>ecological metagenomes</taxon>
    </lineage>
</organism>
<feature type="domain" description="Aminoacyl-transfer RNA synthetases class-II family profile" evidence="6">
    <location>
        <begin position="132"/>
        <end position="249"/>
    </location>
</feature>
<evidence type="ECO:0000313" key="7">
    <source>
        <dbReference type="EMBL" id="GAF85954.1"/>
    </source>
</evidence>
<evidence type="ECO:0000259" key="6">
    <source>
        <dbReference type="PROSITE" id="PS50862"/>
    </source>
</evidence>
<keyword evidence="3" id="KW-0067">ATP-binding</keyword>
<dbReference type="AlphaFoldDB" id="X0SYE1"/>
<dbReference type="GO" id="GO:0003676">
    <property type="term" value="F:nucleic acid binding"/>
    <property type="evidence" value="ECO:0007669"/>
    <property type="project" value="InterPro"/>
</dbReference>
<dbReference type="InterPro" id="IPR006195">
    <property type="entry name" value="aa-tRNA-synth_II"/>
</dbReference>
<evidence type="ECO:0000256" key="5">
    <source>
        <dbReference type="ARBA" id="ARBA00023146"/>
    </source>
</evidence>
<proteinExistence type="predicted"/>
<keyword evidence="5" id="KW-0030">Aminoacyl-tRNA synthetase</keyword>
<evidence type="ECO:0000256" key="4">
    <source>
        <dbReference type="ARBA" id="ARBA00022917"/>
    </source>
</evidence>
<dbReference type="PANTHER" id="PTHR22594">
    <property type="entry name" value="ASPARTYL/LYSYL-TRNA SYNTHETASE"/>
    <property type="match status" value="1"/>
</dbReference>
<dbReference type="InterPro" id="IPR045864">
    <property type="entry name" value="aa-tRNA-synth_II/BPL/LPL"/>
</dbReference>
<dbReference type="Pfam" id="PF00152">
    <property type="entry name" value="tRNA-synt_2"/>
    <property type="match status" value="1"/>
</dbReference>
<protein>
    <recommendedName>
        <fullName evidence="6">Aminoacyl-transfer RNA synthetases class-II family profile domain-containing protein</fullName>
    </recommendedName>
</protein>
<dbReference type="Gene3D" id="2.40.50.140">
    <property type="entry name" value="Nucleic acid-binding proteins"/>
    <property type="match status" value="1"/>
</dbReference>
<feature type="non-terminal residue" evidence="7">
    <location>
        <position position="249"/>
    </location>
</feature>
<evidence type="ECO:0000256" key="2">
    <source>
        <dbReference type="ARBA" id="ARBA00022741"/>
    </source>
</evidence>
<dbReference type="GO" id="GO:0006421">
    <property type="term" value="P:asparaginyl-tRNA aminoacylation"/>
    <property type="evidence" value="ECO:0007669"/>
    <property type="project" value="TreeGrafter"/>
</dbReference>
<dbReference type="Gene3D" id="3.30.930.10">
    <property type="entry name" value="Bira Bifunctional Protein, Domain 2"/>
    <property type="match status" value="1"/>
</dbReference>
<dbReference type="SUPFAM" id="SSF55681">
    <property type="entry name" value="Class II aaRS and biotin synthetases"/>
    <property type="match status" value="1"/>
</dbReference>
<reference evidence="7" key="1">
    <citation type="journal article" date="2014" name="Front. Microbiol.">
        <title>High frequency of phylogenetically diverse reductive dehalogenase-homologous genes in deep subseafloor sedimentary metagenomes.</title>
        <authorList>
            <person name="Kawai M."/>
            <person name="Futagami T."/>
            <person name="Toyoda A."/>
            <person name="Takaki Y."/>
            <person name="Nishi S."/>
            <person name="Hori S."/>
            <person name="Arai W."/>
            <person name="Tsubouchi T."/>
            <person name="Morono Y."/>
            <person name="Uchiyama I."/>
            <person name="Ito T."/>
            <person name="Fujiyama A."/>
            <person name="Inagaki F."/>
            <person name="Takami H."/>
        </authorList>
    </citation>
    <scope>NUCLEOTIDE SEQUENCE</scope>
    <source>
        <strain evidence="7">Expedition CK06-06</strain>
    </source>
</reference>
<dbReference type="InterPro" id="IPR012340">
    <property type="entry name" value="NA-bd_OB-fold"/>
</dbReference>
<dbReference type="PANTHER" id="PTHR22594:SF34">
    <property type="entry name" value="ASPARAGINE--TRNA LIGASE, MITOCHONDRIAL-RELATED"/>
    <property type="match status" value="1"/>
</dbReference>
<dbReference type="GO" id="GO:0004812">
    <property type="term" value="F:aminoacyl-tRNA ligase activity"/>
    <property type="evidence" value="ECO:0007669"/>
    <property type="project" value="UniProtKB-KW"/>
</dbReference>
<dbReference type="EMBL" id="BARS01018815">
    <property type="protein sequence ID" value="GAF85954.1"/>
    <property type="molecule type" value="Genomic_DNA"/>
</dbReference>
<dbReference type="SUPFAM" id="SSF50249">
    <property type="entry name" value="Nucleic acid-binding proteins"/>
    <property type="match status" value="1"/>
</dbReference>
<gene>
    <name evidence="7" type="ORF">S01H1_30561</name>
</gene>
<keyword evidence="1" id="KW-0436">Ligase</keyword>
<evidence type="ECO:0000256" key="1">
    <source>
        <dbReference type="ARBA" id="ARBA00022598"/>
    </source>
</evidence>
<name>X0SYE1_9ZZZZ</name>
<dbReference type="InterPro" id="IPR004364">
    <property type="entry name" value="Aa-tRNA-synt_II"/>
</dbReference>
<comment type="caution">
    <text evidence="7">The sequence shown here is derived from an EMBL/GenBank/DDBJ whole genome shotgun (WGS) entry which is preliminary data.</text>
</comment>
<keyword evidence="2" id="KW-0547">Nucleotide-binding</keyword>
<sequence>MKTIRISDVRNYEGKEVEIRGWLYNRRSSGKIKFLIVRDGTNFVQATLIKNEMDEKIFDKADNINYESSVKIIGIVREEKRAPLGYEVLVKNIEVVSMASDNYPISLKEHGVGYLMDYRHLWLRSPRQNAILKIRAEIIKSIRDFLDMNGFILMDTPILTPAACEGTTTLFETEYFDDKAYLAQSGQLYNEATAAAFGKVYCFGPTFRAEKSKTRRHLMEFWMVEPEAAYVELEENNEIQENMITYIVK</sequence>
<evidence type="ECO:0000256" key="3">
    <source>
        <dbReference type="ARBA" id="ARBA00022840"/>
    </source>
</evidence>
<dbReference type="InterPro" id="IPR004365">
    <property type="entry name" value="NA-bd_OB_tRNA"/>
</dbReference>
<dbReference type="PROSITE" id="PS50862">
    <property type="entry name" value="AA_TRNA_LIGASE_II"/>
    <property type="match status" value="1"/>
</dbReference>
<keyword evidence="4" id="KW-0648">Protein biosynthesis</keyword>
<dbReference type="GO" id="GO:0005524">
    <property type="term" value="F:ATP binding"/>
    <property type="evidence" value="ECO:0007669"/>
    <property type="project" value="UniProtKB-KW"/>
</dbReference>
<dbReference type="Pfam" id="PF01336">
    <property type="entry name" value="tRNA_anti-codon"/>
    <property type="match status" value="1"/>
</dbReference>
<accession>X0SYE1</accession>